<gene>
    <name evidence="2" type="ORF">GCM10008024_29420</name>
    <name evidence="3" type="ORF">SAMN05444006_11438</name>
</gene>
<evidence type="ECO:0000313" key="3">
    <source>
        <dbReference type="EMBL" id="SDX34465.1"/>
    </source>
</evidence>
<evidence type="ECO:0000259" key="1">
    <source>
        <dbReference type="PROSITE" id="PS51410"/>
    </source>
</evidence>
<keyword evidence="4" id="KW-1185">Reference proteome</keyword>
<sequence>MTRPALTMIVAAAGLRIGSIAAALPGYRAAPDLMTIARRLVYWGGIAFALPRQTRGLAHA</sequence>
<dbReference type="RefSeq" id="WP_035846977.1">
    <property type="nucleotide sequence ID" value="NZ_BNAB01000014.1"/>
</dbReference>
<protein>
    <recommendedName>
        <fullName evidence="1">Biopterin-dependent aromatic amino acid hydroxylase family profile domain-containing protein</fullName>
    </recommendedName>
</protein>
<reference evidence="3 4" key="2">
    <citation type="submission" date="2016-10" db="EMBL/GenBank/DDBJ databases">
        <authorList>
            <person name="Varghese N."/>
            <person name="Submissions S."/>
        </authorList>
    </citation>
    <scope>NUCLEOTIDE SEQUENCE [LARGE SCALE GENOMIC DNA]</scope>
    <source>
        <strain evidence="3 4">DSM 24802</strain>
    </source>
</reference>
<dbReference type="InterPro" id="IPR019774">
    <property type="entry name" value="Aromatic-AA_hydroxylase_C"/>
</dbReference>
<comment type="caution">
    <text evidence="2">The sequence shown here is derived from an EMBL/GenBank/DDBJ whole genome shotgun (WGS) entry which is preliminary data.</text>
</comment>
<organism evidence="2 5">
    <name type="scientific">Allgaiera indica</name>
    <dbReference type="NCBI Taxonomy" id="765699"/>
    <lineage>
        <taxon>Bacteria</taxon>
        <taxon>Pseudomonadati</taxon>
        <taxon>Pseudomonadota</taxon>
        <taxon>Alphaproteobacteria</taxon>
        <taxon>Rhodobacterales</taxon>
        <taxon>Paracoccaceae</taxon>
        <taxon>Allgaiera</taxon>
    </lineage>
</organism>
<dbReference type="EMBL" id="BNAB01000014">
    <property type="protein sequence ID" value="GHE03996.1"/>
    <property type="molecule type" value="Genomic_DNA"/>
</dbReference>
<dbReference type="PROSITE" id="PS51410">
    <property type="entry name" value="BH4_AAA_HYDROXYL_2"/>
    <property type="match status" value="1"/>
</dbReference>
<dbReference type="Proteomes" id="UP000199541">
    <property type="component" value="Unassembled WGS sequence"/>
</dbReference>
<proteinExistence type="predicted"/>
<dbReference type="EMBL" id="FNOB01000014">
    <property type="protein sequence ID" value="SDX34465.1"/>
    <property type="molecule type" value="Genomic_DNA"/>
</dbReference>
<accession>A0AAN4UT35</accession>
<feature type="domain" description="Biopterin-dependent aromatic amino acid hydroxylase family profile" evidence="1">
    <location>
        <begin position="1"/>
        <end position="60"/>
    </location>
</feature>
<reference evidence="2" key="1">
    <citation type="journal article" date="2014" name="Int. J. Syst. Evol. Microbiol.">
        <title>Complete genome sequence of Corynebacterium casei LMG S-19264T (=DSM 44701T), isolated from a smear-ripened cheese.</title>
        <authorList>
            <consortium name="US DOE Joint Genome Institute (JGI-PGF)"/>
            <person name="Walter F."/>
            <person name="Albersmeier A."/>
            <person name="Kalinowski J."/>
            <person name="Ruckert C."/>
        </authorList>
    </citation>
    <scope>NUCLEOTIDE SEQUENCE</scope>
    <source>
        <strain evidence="2">CGMCC 1.10859</strain>
    </source>
</reference>
<dbReference type="Proteomes" id="UP000634647">
    <property type="component" value="Unassembled WGS sequence"/>
</dbReference>
<evidence type="ECO:0000313" key="2">
    <source>
        <dbReference type="EMBL" id="GHE03996.1"/>
    </source>
</evidence>
<reference evidence="2" key="3">
    <citation type="submission" date="2023-06" db="EMBL/GenBank/DDBJ databases">
        <authorList>
            <person name="Sun Q."/>
            <person name="Zhou Y."/>
        </authorList>
    </citation>
    <scope>NUCLEOTIDE SEQUENCE</scope>
    <source>
        <strain evidence="2">CGMCC 1.10859</strain>
    </source>
</reference>
<name>A0AAN4UT35_9RHOB</name>
<evidence type="ECO:0000313" key="4">
    <source>
        <dbReference type="Proteomes" id="UP000199541"/>
    </source>
</evidence>
<evidence type="ECO:0000313" key="5">
    <source>
        <dbReference type="Proteomes" id="UP000634647"/>
    </source>
</evidence>
<dbReference type="GO" id="GO:0016714">
    <property type="term" value="F:oxidoreductase activity, acting on paired donors, with incorporation or reduction of molecular oxygen, reduced pteridine as one donor, and incorporation of one atom of oxygen"/>
    <property type="evidence" value="ECO:0007669"/>
    <property type="project" value="InterPro"/>
</dbReference>
<dbReference type="AlphaFoldDB" id="A0AAN4UT35"/>